<dbReference type="PANTHER" id="PTHR32246:SF17">
    <property type="entry name" value="BON1-ASSOCIATED PROTEIN 2"/>
    <property type="match status" value="1"/>
</dbReference>
<feature type="domain" description="C2" evidence="1">
    <location>
        <begin position="7"/>
        <end position="101"/>
    </location>
</feature>
<protein>
    <recommendedName>
        <fullName evidence="1">C2 domain-containing protein</fullName>
    </recommendedName>
</protein>
<dbReference type="Gene3D" id="2.60.40.150">
    <property type="entry name" value="C2 domain"/>
    <property type="match status" value="1"/>
</dbReference>
<evidence type="ECO:0000313" key="2">
    <source>
        <dbReference type="EMBL" id="KAG8391777.1"/>
    </source>
</evidence>
<dbReference type="Proteomes" id="UP000826271">
    <property type="component" value="Unassembled WGS sequence"/>
</dbReference>
<comment type="caution">
    <text evidence="2">The sequence shown here is derived from an EMBL/GenBank/DDBJ whole genome shotgun (WGS) entry which is preliminary data.</text>
</comment>
<dbReference type="SUPFAM" id="SSF49562">
    <property type="entry name" value="C2 domain (Calcium/lipid-binding domain, CaLB)"/>
    <property type="match status" value="2"/>
</dbReference>
<dbReference type="AlphaFoldDB" id="A0AAV6YGY1"/>
<dbReference type="Pfam" id="PF00168">
    <property type="entry name" value="C2"/>
    <property type="match status" value="2"/>
</dbReference>
<organism evidence="2 3">
    <name type="scientific">Buddleja alternifolia</name>
    <dbReference type="NCBI Taxonomy" id="168488"/>
    <lineage>
        <taxon>Eukaryota</taxon>
        <taxon>Viridiplantae</taxon>
        <taxon>Streptophyta</taxon>
        <taxon>Embryophyta</taxon>
        <taxon>Tracheophyta</taxon>
        <taxon>Spermatophyta</taxon>
        <taxon>Magnoliopsida</taxon>
        <taxon>eudicotyledons</taxon>
        <taxon>Gunneridae</taxon>
        <taxon>Pentapetalae</taxon>
        <taxon>asterids</taxon>
        <taxon>lamiids</taxon>
        <taxon>Lamiales</taxon>
        <taxon>Scrophulariaceae</taxon>
        <taxon>Buddlejeae</taxon>
        <taxon>Buddleja</taxon>
    </lineage>
</organism>
<dbReference type="EMBL" id="WHWC01000001">
    <property type="protein sequence ID" value="KAG8391777.1"/>
    <property type="molecule type" value="Genomic_DNA"/>
</dbReference>
<dbReference type="InterPro" id="IPR035892">
    <property type="entry name" value="C2_domain_sf"/>
</dbReference>
<dbReference type="SMART" id="SM00239">
    <property type="entry name" value="C2"/>
    <property type="match status" value="2"/>
</dbReference>
<dbReference type="CDD" id="cd04051">
    <property type="entry name" value="C2_SRC2_like"/>
    <property type="match status" value="2"/>
</dbReference>
<evidence type="ECO:0000313" key="3">
    <source>
        <dbReference type="Proteomes" id="UP000826271"/>
    </source>
</evidence>
<gene>
    <name evidence="2" type="ORF">BUALT_Bualt01G0222300</name>
</gene>
<evidence type="ECO:0000259" key="1">
    <source>
        <dbReference type="SMART" id="SM00239"/>
    </source>
</evidence>
<name>A0AAV6YGY1_9LAMI</name>
<reference evidence="2" key="1">
    <citation type="submission" date="2019-10" db="EMBL/GenBank/DDBJ databases">
        <authorList>
            <person name="Zhang R."/>
            <person name="Pan Y."/>
            <person name="Wang J."/>
            <person name="Ma R."/>
            <person name="Yu S."/>
        </authorList>
    </citation>
    <scope>NUCLEOTIDE SEQUENCE</scope>
    <source>
        <strain evidence="2">LA-IB0</strain>
        <tissue evidence="2">Leaf</tissue>
    </source>
</reference>
<dbReference type="GO" id="GO:0006952">
    <property type="term" value="P:defense response"/>
    <property type="evidence" value="ECO:0007669"/>
    <property type="project" value="InterPro"/>
</dbReference>
<dbReference type="InterPro" id="IPR000008">
    <property type="entry name" value="C2_dom"/>
</dbReference>
<dbReference type="InterPro" id="IPR044750">
    <property type="entry name" value="C2_SRC2/BAP"/>
</dbReference>
<sequence>MSKSSSVIEITVISAENLMISRRQPVKKNAFIVVKSDPFNSLSTGTDPDGGSYPAWNEKLIMELPVHVRFITVEAHSGSKVIGTASIPVSDFAGGHLPENYLSFLSYRLRDGNGDKNGIVNLSVKVKGTGNNGCAASCSRPWMGVPADNKVSGGVVMGIPVPYINTHPLSFSFLPNFILSNYNSISIFSILHEQLAYTYTHIYIIMSKSSSVIEITVISAENLTINRRHRVKKNAFIVIKSDPLNSQSNSTDPEGGSYPAWNEKLIMELPVHVRFITVEAHSGSKVIGTASIPVSDFTGGHLPENYLSFLSYRLRDGNEAYDNIHN</sequence>
<dbReference type="PANTHER" id="PTHR32246">
    <property type="entry name" value="INGRESSION PROTEIN FIC1"/>
    <property type="match status" value="1"/>
</dbReference>
<accession>A0AAV6YGY1</accession>
<proteinExistence type="predicted"/>
<feature type="domain" description="C2" evidence="1">
    <location>
        <begin position="212"/>
        <end position="306"/>
    </location>
</feature>
<keyword evidence="3" id="KW-1185">Reference proteome</keyword>